<evidence type="ECO:0000313" key="2">
    <source>
        <dbReference type="EMBL" id="HII59103.1"/>
    </source>
</evidence>
<dbReference type="SMR" id="A0A832W5W2"/>
<evidence type="ECO:0000259" key="1">
    <source>
        <dbReference type="SMART" id="SM00355"/>
    </source>
</evidence>
<dbReference type="AlphaFoldDB" id="A0A832W5W2"/>
<feature type="domain" description="C2H2-type" evidence="1">
    <location>
        <begin position="19"/>
        <end position="42"/>
    </location>
</feature>
<name>A0A832W5W2_9EURY</name>
<reference evidence="2" key="1">
    <citation type="journal article" date="2020" name="bioRxiv">
        <title>A rank-normalized archaeal taxonomy based on genome phylogeny resolves widespread incomplete and uneven classifications.</title>
        <authorList>
            <person name="Rinke C."/>
            <person name="Chuvochina M."/>
            <person name="Mussig A.J."/>
            <person name="Chaumeil P.-A."/>
            <person name="Waite D.W."/>
            <person name="Whitman W.B."/>
            <person name="Parks D.H."/>
            <person name="Hugenholtz P."/>
        </authorList>
    </citation>
    <scope>NUCLEOTIDE SEQUENCE</scope>
    <source>
        <strain evidence="2">UBA8849</strain>
    </source>
</reference>
<dbReference type="EMBL" id="DUJR01000003">
    <property type="protein sequence ID" value="HII59103.1"/>
    <property type="molecule type" value="Genomic_DNA"/>
</dbReference>
<dbReference type="Gene3D" id="2.30.30.100">
    <property type="match status" value="1"/>
</dbReference>
<proteinExistence type="predicted"/>
<comment type="caution">
    <text evidence="2">The sequence shown here is derived from an EMBL/GenBank/DDBJ whole genome shotgun (WGS) entry which is preliminary data.</text>
</comment>
<gene>
    <name evidence="2" type="ORF">HA335_00750</name>
</gene>
<dbReference type="Proteomes" id="UP000645676">
    <property type="component" value="Unassembled WGS sequence"/>
</dbReference>
<sequence>MNIDDYIEKLEIQKEGFFYKCPYCNYTNADVKAIKKHIKSKHYDIIAKEVENLNKQNKPQRKPMKKQPKKKDDDYKDYMLLFAHKKKCKIYLDNGMIVEGTVKAKDRFNIMVLDAKVDDKEVERIIIQKGHIVALIPLEE</sequence>
<dbReference type="RefSeq" id="WP_010890099.1">
    <property type="nucleotide sequence ID" value="NC_001733.1"/>
</dbReference>
<protein>
    <submittedName>
        <fullName evidence="2">C2H2-type zinc finger protein</fullName>
    </submittedName>
</protein>
<dbReference type="InterPro" id="IPR013087">
    <property type="entry name" value="Znf_C2H2_type"/>
</dbReference>
<evidence type="ECO:0000313" key="3">
    <source>
        <dbReference type="Proteomes" id="UP000645676"/>
    </source>
</evidence>
<organism evidence="2 3">
    <name type="scientific">Methanocaldococcus jannaschii</name>
    <dbReference type="NCBI Taxonomy" id="2190"/>
    <lineage>
        <taxon>Archaea</taxon>
        <taxon>Methanobacteriati</taxon>
        <taxon>Methanobacteriota</taxon>
        <taxon>Methanomada group</taxon>
        <taxon>Methanococci</taxon>
        <taxon>Methanococcales</taxon>
        <taxon>Methanocaldococcaceae</taxon>
        <taxon>Methanocaldococcus</taxon>
    </lineage>
</organism>
<accession>A0A832W5W2</accession>
<dbReference type="SMART" id="SM00355">
    <property type="entry name" value="ZnF_C2H2"/>
    <property type="match status" value="1"/>
</dbReference>